<evidence type="ECO:0008006" key="3">
    <source>
        <dbReference type="Google" id="ProtNLM"/>
    </source>
</evidence>
<name>A0A9P5N993_GYMJU</name>
<dbReference type="AlphaFoldDB" id="A0A9P5N993"/>
<dbReference type="EMBL" id="JADNYJ010000421">
    <property type="protein sequence ID" value="KAF8869589.1"/>
    <property type="molecule type" value="Genomic_DNA"/>
</dbReference>
<gene>
    <name evidence="1" type="ORF">CPB84DRAFT_972513</name>
</gene>
<reference evidence="1" key="1">
    <citation type="submission" date="2020-11" db="EMBL/GenBank/DDBJ databases">
        <authorList>
            <consortium name="DOE Joint Genome Institute"/>
            <person name="Ahrendt S."/>
            <person name="Riley R."/>
            <person name="Andreopoulos W."/>
            <person name="LaButti K."/>
            <person name="Pangilinan J."/>
            <person name="Ruiz-duenas F.J."/>
            <person name="Barrasa J.M."/>
            <person name="Sanchez-Garcia M."/>
            <person name="Camarero S."/>
            <person name="Miyauchi S."/>
            <person name="Serrano A."/>
            <person name="Linde D."/>
            <person name="Babiker R."/>
            <person name="Drula E."/>
            <person name="Ayuso-Fernandez I."/>
            <person name="Pacheco R."/>
            <person name="Padilla G."/>
            <person name="Ferreira P."/>
            <person name="Barriuso J."/>
            <person name="Kellner H."/>
            <person name="Castanera R."/>
            <person name="Alfaro M."/>
            <person name="Ramirez L."/>
            <person name="Pisabarro A.G."/>
            <person name="Kuo A."/>
            <person name="Tritt A."/>
            <person name="Lipzen A."/>
            <person name="He G."/>
            <person name="Yan M."/>
            <person name="Ng V."/>
            <person name="Cullen D."/>
            <person name="Martin F."/>
            <person name="Rosso M.-N."/>
            <person name="Henrissat B."/>
            <person name="Hibbett D."/>
            <person name="Martinez A.T."/>
            <person name="Grigoriev I.V."/>
        </authorList>
    </citation>
    <scope>NUCLEOTIDE SEQUENCE</scope>
    <source>
        <strain evidence="1">AH 44721</strain>
    </source>
</reference>
<dbReference type="OrthoDB" id="2269034at2759"/>
<proteinExistence type="predicted"/>
<organism evidence="1 2">
    <name type="scientific">Gymnopilus junonius</name>
    <name type="common">Spectacular rustgill mushroom</name>
    <name type="synonym">Gymnopilus spectabilis subsp. junonius</name>
    <dbReference type="NCBI Taxonomy" id="109634"/>
    <lineage>
        <taxon>Eukaryota</taxon>
        <taxon>Fungi</taxon>
        <taxon>Dikarya</taxon>
        <taxon>Basidiomycota</taxon>
        <taxon>Agaricomycotina</taxon>
        <taxon>Agaricomycetes</taxon>
        <taxon>Agaricomycetidae</taxon>
        <taxon>Agaricales</taxon>
        <taxon>Agaricineae</taxon>
        <taxon>Hymenogastraceae</taxon>
        <taxon>Gymnopilus</taxon>
    </lineage>
</organism>
<evidence type="ECO:0000313" key="2">
    <source>
        <dbReference type="Proteomes" id="UP000724874"/>
    </source>
</evidence>
<dbReference type="Gene3D" id="1.20.1280.50">
    <property type="match status" value="1"/>
</dbReference>
<evidence type="ECO:0000313" key="1">
    <source>
        <dbReference type="EMBL" id="KAF8869589.1"/>
    </source>
</evidence>
<dbReference type="Proteomes" id="UP000724874">
    <property type="component" value="Unassembled WGS sequence"/>
</dbReference>
<accession>A0A9P5N993</accession>
<sequence>MWFRFRVELGFLTTVGRSARDNSLRVTPHSRVPSPSFSTKHVQLDKYEVRKEGYSFILTSQRMGCIFCQQPPLHKPPKHCRLSHGGPCSPCSKLKALEFRTSRVKQKFLEAQKTMTDLVKQHQDLKAQINRVHDPIIKRLPPEIISSIFQFRVRHIPFDTKASYDSSVEPIWAYITAPLILGAVCRGWRNIAWSTPGLWKSILARLNSPNLPWHIDFIRAWLDRSGGLPLVVRVYCDKQPKLFEAVGAMASVINRQSSRWQILDLLLPSNIMSLFCGGLQSGSILRSIRLEPSDGGVNGNSFKMWNVIPKPAKVFMSSMRYKSIVIEWGNVTWVQQGYRSTRDCLLNA</sequence>
<keyword evidence="2" id="KW-1185">Reference proteome</keyword>
<protein>
    <recommendedName>
        <fullName evidence="3">F-box domain-containing protein</fullName>
    </recommendedName>
</protein>
<comment type="caution">
    <text evidence="1">The sequence shown here is derived from an EMBL/GenBank/DDBJ whole genome shotgun (WGS) entry which is preliminary data.</text>
</comment>